<sequence length="249" mass="26747">MTLRYHEIAEARHRILNPLTEAKLDLLGGICGLAPGRRVLDLACGKGEMLSRWARAHGVAGLGVDISEVFLAAARARAAELDVAGQVTFEQADAAAWAAERAGGTPFDVVSCIGATWIGGGLGGTLGLMRPLVADDGLLLVGEIYWAEDTVPAEAHEALGIGPEDCATLAGTLDRFQEAGCELIEMTLADGDSWDRYAAAQWHTTSDWLRDHPDAEDAAEIRSLLTSSRRAHLAYQRRYLGWGVFVLRP</sequence>
<dbReference type="CDD" id="cd02440">
    <property type="entry name" value="AdoMet_MTases"/>
    <property type="match status" value="1"/>
</dbReference>
<dbReference type="GO" id="GO:0032259">
    <property type="term" value="P:methylation"/>
    <property type="evidence" value="ECO:0007669"/>
    <property type="project" value="UniProtKB-KW"/>
</dbReference>
<dbReference type="Proteomes" id="UP001183615">
    <property type="component" value="Unassembled WGS sequence"/>
</dbReference>
<dbReference type="EMBL" id="JAVREV010000002">
    <property type="protein sequence ID" value="MDT0441884.1"/>
    <property type="molecule type" value="Genomic_DNA"/>
</dbReference>
<keyword evidence="3" id="KW-1185">Reference proteome</keyword>
<dbReference type="SUPFAM" id="SSF53335">
    <property type="entry name" value="S-adenosyl-L-methionine-dependent methyltransferases"/>
    <property type="match status" value="1"/>
</dbReference>
<reference evidence="3" key="1">
    <citation type="submission" date="2023-07" db="EMBL/GenBank/DDBJ databases">
        <title>30 novel species of actinomycetes from the DSMZ collection.</title>
        <authorList>
            <person name="Nouioui I."/>
        </authorList>
    </citation>
    <scope>NUCLEOTIDE SEQUENCE [LARGE SCALE GENOMIC DNA]</scope>
    <source>
        <strain evidence="3">DSM 41886</strain>
    </source>
</reference>
<gene>
    <name evidence="2" type="ORF">RM779_04625</name>
</gene>
<organism evidence="2 3">
    <name type="scientific">Streptomyces johnsoniae</name>
    <dbReference type="NCBI Taxonomy" id="3075532"/>
    <lineage>
        <taxon>Bacteria</taxon>
        <taxon>Bacillati</taxon>
        <taxon>Actinomycetota</taxon>
        <taxon>Actinomycetes</taxon>
        <taxon>Kitasatosporales</taxon>
        <taxon>Streptomycetaceae</taxon>
        <taxon>Streptomyces</taxon>
    </lineage>
</organism>
<keyword evidence="2" id="KW-0489">Methyltransferase</keyword>
<dbReference type="Gene3D" id="3.40.50.150">
    <property type="entry name" value="Vaccinia Virus protein VP39"/>
    <property type="match status" value="1"/>
</dbReference>
<evidence type="ECO:0000313" key="2">
    <source>
        <dbReference type="EMBL" id="MDT0441884.1"/>
    </source>
</evidence>
<proteinExistence type="predicted"/>
<protein>
    <submittedName>
        <fullName evidence="2">Methyltransferase domain-containing protein</fullName>
    </submittedName>
</protein>
<dbReference type="InterPro" id="IPR029063">
    <property type="entry name" value="SAM-dependent_MTases_sf"/>
</dbReference>
<comment type="caution">
    <text evidence="2">The sequence shown here is derived from an EMBL/GenBank/DDBJ whole genome shotgun (WGS) entry which is preliminary data.</text>
</comment>
<accession>A0ABU2S264</accession>
<dbReference type="PANTHER" id="PTHR43464:SF3">
    <property type="entry name" value="SAM-DEPENDENT METHYLTRANSFERASE"/>
    <property type="match status" value="1"/>
</dbReference>
<dbReference type="Pfam" id="PF13649">
    <property type="entry name" value="Methyltransf_25"/>
    <property type="match status" value="1"/>
</dbReference>
<dbReference type="PANTHER" id="PTHR43464">
    <property type="entry name" value="METHYLTRANSFERASE"/>
    <property type="match status" value="1"/>
</dbReference>
<dbReference type="GO" id="GO:0008168">
    <property type="term" value="F:methyltransferase activity"/>
    <property type="evidence" value="ECO:0007669"/>
    <property type="project" value="UniProtKB-KW"/>
</dbReference>
<keyword evidence="2" id="KW-0808">Transferase</keyword>
<dbReference type="RefSeq" id="WP_311616059.1">
    <property type="nucleotide sequence ID" value="NZ_JAVREV010000002.1"/>
</dbReference>
<name>A0ABU2S264_9ACTN</name>
<feature type="domain" description="Methyltransferase" evidence="1">
    <location>
        <begin position="39"/>
        <end position="115"/>
    </location>
</feature>
<dbReference type="InterPro" id="IPR041698">
    <property type="entry name" value="Methyltransf_25"/>
</dbReference>
<evidence type="ECO:0000313" key="3">
    <source>
        <dbReference type="Proteomes" id="UP001183615"/>
    </source>
</evidence>
<evidence type="ECO:0000259" key="1">
    <source>
        <dbReference type="Pfam" id="PF13649"/>
    </source>
</evidence>